<comment type="similarity">
    <text evidence="1">Belongs to the thioredoxin family.</text>
</comment>
<keyword evidence="2" id="KW-0813">Transport</keyword>
<dbReference type="PROSITE" id="PS51352">
    <property type="entry name" value="THIOREDOXIN_2"/>
    <property type="match status" value="1"/>
</dbReference>
<dbReference type="Pfam" id="PF21352">
    <property type="entry name" value="Zn_ribbon_Thio2"/>
    <property type="match status" value="1"/>
</dbReference>
<dbReference type="RefSeq" id="WP_273080941.1">
    <property type="nucleotide sequence ID" value="NZ_JAFKME010000004.1"/>
</dbReference>
<dbReference type="CDD" id="cd02947">
    <property type="entry name" value="TRX_family"/>
    <property type="match status" value="1"/>
</dbReference>
<proteinExistence type="inferred from homology"/>
<evidence type="ECO:0000256" key="6">
    <source>
        <dbReference type="ARBA" id="ARBA00023284"/>
    </source>
</evidence>
<reference evidence="9" key="1">
    <citation type="submission" date="2021-02" db="EMBL/GenBank/DDBJ databases">
        <title>Thiocyanate and organic carbon inputs drive convergent selection for specific autotrophic Afipia and Thiobacillus strains within complex microbiomes.</title>
        <authorList>
            <person name="Huddy R.J."/>
            <person name="Sachdeva R."/>
            <person name="Kadzinga F."/>
            <person name="Kantor R.S."/>
            <person name="Harrison S.T.L."/>
            <person name="Banfield J.F."/>
        </authorList>
    </citation>
    <scope>NUCLEOTIDE SEQUENCE</scope>
    <source>
        <strain evidence="9">SCN18_10_11_15_R1_P_69_7</strain>
    </source>
</reference>
<keyword evidence="6" id="KW-0676">Redox-active center</keyword>
<evidence type="ECO:0000256" key="3">
    <source>
        <dbReference type="ARBA" id="ARBA00022723"/>
    </source>
</evidence>
<dbReference type="InterPro" id="IPR049299">
    <property type="entry name" value="Thio2_N"/>
</dbReference>
<dbReference type="PRINTS" id="PR00421">
    <property type="entry name" value="THIOREDOXIN"/>
</dbReference>
<dbReference type="NCBIfam" id="TIGR01068">
    <property type="entry name" value="thioredoxin"/>
    <property type="match status" value="1"/>
</dbReference>
<dbReference type="GO" id="GO:0045454">
    <property type="term" value="P:cell redox homeostasis"/>
    <property type="evidence" value="ECO:0007669"/>
    <property type="project" value="TreeGrafter"/>
</dbReference>
<dbReference type="AlphaFoldDB" id="A0A9D8Q0E0"/>
<dbReference type="Gene3D" id="2.30.30.380">
    <property type="entry name" value="Zn-finger domain of Sec23/24"/>
    <property type="match status" value="1"/>
</dbReference>
<keyword evidence="4" id="KW-0249">Electron transport</keyword>
<dbReference type="GO" id="GO:0005829">
    <property type="term" value="C:cytosol"/>
    <property type="evidence" value="ECO:0007669"/>
    <property type="project" value="TreeGrafter"/>
</dbReference>
<dbReference type="EMBL" id="JAFKMG010000897">
    <property type="protein sequence ID" value="MBN8799574.1"/>
    <property type="molecule type" value="Genomic_DNA"/>
</dbReference>
<dbReference type="PANTHER" id="PTHR45663:SF11">
    <property type="entry name" value="GEO12009P1"/>
    <property type="match status" value="1"/>
</dbReference>
<dbReference type="PANTHER" id="PTHR45663">
    <property type="entry name" value="GEO12009P1"/>
    <property type="match status" value="1"/>
</dbReference>
<gene>
    <name evidence="9" type="primary">trxC</name>
    <name evidence="9" type="ORF">J0H45_09495</name>
</gene>
<sequence>MNTDDLLQIACPHCNAINRVPAARLGQSPACGRCHRPLFAAAPVALDAAAFDAHAQRSQLPLLIDFWAPWCGPCRQMAPEFARAAAQLEPQVRLGKLDTEAEPALATRFGIRSIPTMVLLQGGRELARQSGAMPAATIVQWVRQHLSR</sequence>
<dbReference type="SUPFAM" id="SSF52833">
    <property type="entry name" value="Thioredoxin-like"/>
    <property type="match status" value="1"/>
</dbReference>
<dbReference type="Pfam" id="PF00085">
    <property type="entry name" value="Thioredoxin"/>
    <property type="match status" value="1"/>
</dbReference>
<dbReference type="InterPro" id="IPR017937">
    <property type="entry name" value="Thioredoxin_CS"/>
</dbReference>
<keyword evidence="5" id="KW-1015">Disulfide bond</keyword>
<comment type="caution">
    <text evidence="9">The sequence shown here is derived from an EMBL/GenBank/DDBJ whole genome shotgun (WGS) entry which is preliminary data.</text>
</comment>
<protein>
    <recommendedName>
        <fullName evidence="7">Thioredoxin</fullName>
    </recommendedName>
</protein>
<evidence type="ECO:0000256" key="1">
    <source>
        <dbReference type="ARBA" id="ARBA00008987"/>
    </source>
</evidence>
<dbReference type="InterPro" id="IPR036249">
    <property type="entry name" value="Thioredoxin-like_sf"/>
</dbReference>
<dbReference type="InterPro" id="IPR005746">
    <property type="entry name" value="Thioredoxin"/>
</dbReference>
<name>A0A9D8Q0E0_9GAMM</name>
<evidence type="ECO:0000256" key="2">
    <source>
        <dbReference type="ARBA" id="ARBA00022448"/>
    </source>
</evidence>
<evidence type="ECO:0000256" key="7">
    <source>
        <dbReference type="NCBIfam" id="TIGR01068"/>
    </source>
</evidence>
<dbReference type="Gene3D" id="3.40.30.10">
    <property type="entry name" value="Glutaredoxin"/>
    <property type="match status" value="1"/>
</dbReference>
<evidence type="ECO:0000256" key="5">
    <source>
        <dbReference type="ARBA" id="ARBA00023157"/>
    </source>
</evidence>
<dbReference type="Proteomes" id="UP000664815">
    <property type="component" value="Unassembled WGS sequence"/>
</dbReference>
<evidence type="ECO:0000259" key="8">
    <source>
        <dbReference type="PROSITE" id="PS51352"/>
    </source>
</evidence>
<keyword evidence="3" id="KW-0479">Metal-binding</keyword>
<dbReference type="GO" id="GO:0015035">
    <property type="term" value="F:protein-disulfide reductase activity"/>
    <property type="evidence" value="ECO:0007669"/>
    <property type="project" value="UniProtKB-UniRule"/>
</dbReference>
<evidence type="ECO:0000313" key="10">
    <source>
        <dbReference type="Proteomes" id="UP000664815"/>
    </source>
</evidence>
<organism evidence="9 10">
    <name type="scientific">Stenotrophomonas nitritireducens</name>
    <dbReference type="NCBI Taxonomy" id="83617"/>
    <lineage>
        <taxon>Bacteria</taxon>
        <taxon>Pseudomonadati</taxon>
        <taxon>Pseudomonadota</taxon>
        <taxon>Gammaproteobacteria</taxon>
        <taxon>Lysobacterales</taxon>
        <taxon>Lysobacteraceae</taxon>
        <taxon>Stenotrophomonas</taxon>
    </lineage>
</organism>
<dbReference type="InterPro" id="IPR013766">
    <property type="entry name" value="Thioredoxin_domain"/>
</dbReference>
<feature type="domain" description="Thioredoxin" evidence="8">
    <location>
        <begin position="42"/>
        <end position="147"/>
    </location>
</feature>
<dbReference type="PROSITE" id="PS00194">
    <property type="entry name" value="THIOREDOXIN_1"/>
    <property type="match status" value="1"/>
</dbReference>
<dbReference type="GO" id="GO:0046872">
    <property type="term" value="F:metal ion binding"/>
    <property type="evidence" value="ECO:0007669"/>
    <property type="project" value="UniProtKB-KW"/>
</dbReference>
<evidence type="ECO:0000256" key="4">
    <source>
        <dbReference type="ARBA" id="ARBA00022982"/>
    </source>
</evidence>
<dbReference type="NCBIfam" id="NF008229">
    <property type="entry name" value="PRK10996.1"/>
    <property type="match status" value="1"/>
</dbReference>
<accession>A0A9D8Q0E0</accession>
<evidence type="ECO:0000313" key="9">
    <source>
        <dbReference type="EMBL" id="MBN8799574.1"/>
    </source>
</evidence>